<dbReference type="Proteomes" id="UP000579281">
    <property type="component" value="Unassembled WGS sequence"/>
</dbReference>
<proteinExistence type="predicted"/>
<accession>A0A841KXX2</accession>
<dbReference type="AlphaFoldDB" id="A0A841KXX2"/>
<evidence type="ECO:0000313" key="1">
    <source>
        <dbReference type="EMBL" id="MBB6218197.1"/>
    </source>
</evidence>
<dbReference type="EMBL" id="JACHEN010000034">
    <property type="protein sequence ID" value="MBB6218197.1"/>
    <property type="molecule type" value="Genomic_DNA"/>
</dbReference>
<keyword evidence="2" id="KW-1185">Reference proteome</keyword>
<organism evidence="1 2">
    <name type="scientific">Anaerosolibacter carboniphilus</name>
    <dbReference type="NCBI Taxonomy" id="1417629"/>
    <lineage>
        <taxon>Bacteria</taxon>
        <taxon>Bacillati</taxon>
        <taxon>Bacillota</taxon>
        <taxon>Clostridia</taxon>
        <taxon>Peptostreptococcales</taxon>
        <taxon>Thermotaleaceae</taxon>
        <taxon>Anaerosolibacter</taxon>
    </lineage>
</organism>
<evidence type="ECO:0000313" key="2">
    <source>
        <dbReference type="Proteomes" id="UP000579281"/>
    </source>
</evidence>
<name>A0A841KXX2_9FIRM</name>
<protein>
    <submittedName>
        <fullName evidence="1">Uncharacterized protein</fullName>
    </submittedName>
</protein>
<comment type="caution">
    <text evidence="1">The sequence shown here is derived from an EMBL/GenBank/DDBJ whole genome shotgun (WGS) entry which is preliminary data.</text>
</comment>
<gene>
    <name evidence="1" type="ORF">HNQ80_004337</name>
</gene>
<sequence length="60" mass="6813">MSTLLFLESNVGFFTMSALGGKKSMLYKVRKILFECRIPYTNPAFIFSPKKGVNLLKHKA</sequence>
<reference evidence="1 2" key="1">
    <citation type="submission" date="2020-08" db="EMBL/GenBank/DDBJ databases">
        <title>Genomic Encyclopedia of Type Strains, Phase IV (KMG-IV): sequencing the most valuable type-strain genomes for metagenomic binning, comparative biology and taxonomic classification.</title>
        <authorList>
            <person name="Goeker M."/>
        </authorList>
    </citation>
    <scope>NUCLEOTIDE SEQUENCE [LARGE SCALE GENOMIC DNA]</scope>
    <source>
        <strain evidence="1 2">DSM 103526</strain>
    </source>
</reference>